<name>A0A9D1DUK3_9FIRM</name>
<dbReference type="InterPro" id="IPR001226">
    <property type="entry name" value="Flavodoxin_CS"/>
</dbReference>
<proteinExistence type="predicted"/>
<dbReference type="AlphaFoldDB" id="A0A9D1DUK3"/>
<evidence type="ECO:0000259" key="1">
    <source>
        <dbReference type="Pfam" id="PF12724"/>
    </source>
</evidence>
<dbReference type="SUPFAM" id="SSF52218">
    <property type="entry name" value="Flavoproteins"/>
    <property type="match status" value="1"/>
</dbReference>
<accession>A0A9D1DUK3</accession>
<sequence>MSRVIIYKSKTGHTERYARMLSKELNIPCYSYNDAKVSENDEIIFLSYIYAYKIMGLSKILKRYKVKVIIAVGALAYSKDYLNTLKDANNIKLPFFYLRGGIDYSKLNFFFRKFLPVIGKGIAKDDKELLNLFKNGGDFVTKDNLNEVLNYLK</sequence>
<dbReference type="GO" id="GO:0010181">
    <property type="term" value="F:FMN binding"/>
    <property type="evidence" value="ECO:0007669"/>
    <property type="project" value="InterPro"/>
</dbReference>
<dbReference type="Proteomes" id="UP000824232">
    <property type="component" value="Unassembled WGS sequence"/>
</dbReference>
<dbReference type="EMBL" id="DVHC01000044">
    <property type="protein sequence ID" value="HIR59276.1"/>
    <property type="molecule type" value="Genomic_DNA"/>
</dbReference>
<dbReference type="InterPro" id="IPR029039">
    <property type="entry name" value="Flavoprotein-like_sf"/>
</dbReference>
<dbReference type="Gene3D" id="3.40.50.360">
    <property type="match status" value="1"/>
</dbReference>
<dbReference type="GO" id="GO:0009055">
    <property type="term" value="F:electron transfer activity"/>
    <property type="evidence" value="ECO:0007669"/>
    <property type="project" value="InterPro"/>
</dbReference>
<gene>
    <name evidence="2" type="ORF">IAB38_04425</name>
</gene>
<reference evidence="2" key="2">
    <citation type="journal article" date="2021" name="PeerJ">
        <title>Extensive microbial diversity within the chicken gut microbiome revealed by metagenomics and culture.</title>
        <authorList>
            <person name="Gilroy R."/>
            <person name="Ravi A."/>
            <person name="Getino M."/>
            <person name="Pursley I."/>
            <person name="Horton D.L."/>
            <person name="Alikhan N.F."/>
            <person name="Baker D."/>
            <person name="Gharbi K."/>
            <person name="Hall N."/>
            <person name="Watson M."/>
            <person name="Adriaenssens E.M."/>
            <person name="Foster-Nyarko E."/>
            <person name="Jarju S."/>
            <person name="Secka A."/>
            <person name="Antonio M."/>
            <person name="Oren A."/>
            <person name="Chaudhuri R.R."/>
            <person name="La Ragione R."/>
            <person name="Hildebrand F."/>
            <person name="Pallen M.J."/>
        </authorList>
    </citation>
    <scope>NUCLEOTIDE SEQUENCE</scope>
    <source>
        <strain evidence="2">CHK184-20233</strain>
    </source>
</reference>
<feature type="domain" description="Flavodoxin" evidence="1">
    <location>
        <begin position="4"/>
        <end position="126"/>
    </location>
</feature>
<dbReference type="PROSITE" id="PS00201">
    <property type="entry name" value="FLAVODOXIN"/>
    <property type="match status" value="1"/>
</dbReference>
<dbReference type="Pfam" id="PF12724">
    <property type="entry name" value="Flavodoxin_5"/>
    <property type="match status" value="1"/>
</dbReference>
<evidence type="ECO:0000313" key="2">
    <source>
        <dbReference type="EMBL" id="HIR59276.1"/>
    </source>
</evidence>
<protein>
    <recommendedName>
        <fullName evidence="1">Flavodoxin domain-containing protein</fullName>
    </recommendedName>
</protein>
<dbReference type="InterPro" id="IPR026816">
    <property type="entry name" value="Flavodoxin_dom"/>
</dbReference>
<comment type="caution">
    <text evidence="2">The sequence shown here is derived from an EMBL/GenBank/DDBJ whole genome shotgun (WGS) entry which is preliminary data.</text>
</comment>
<evidence type="ECO:0000313" key="3">
    <source>
        <dbReference type="Proteomes" id="UP000824232"/>
    </source>
</evidence>
<organism evidence="2 3">
    <name type="scientific">Candidatus Onthousia excrementipullorum</name>
    <dbReference type="NCBI Taxonomy" id="2840884"/>
    <lineage>
        <taxon>Bacteria</taxon>
        <taxon>Bacillati</taxon>
        <taxon>Bacillota</taxon>
        <taxon>Bacilli</taxon>
        <taxon>Candidatus Onthousia</taxon>
    </lineage>
</organism>
<reference evidence="2" key="1">
    <citation type="submission" date="2020-10" db="EMBL/GenBank/DDBJ databases">
        <authorList>
            <person name="Gilroy R."/>
        </authorList>
    </citation>
    <scope>NUCLEOTIDE SEQUENCE</scope>
    <source>
        <strain evidence="2">CHK184-20233</strain>
    </source>
</reference>